<protein>
    <recommendedName>
        <fullName evidence="7">Inositol-1-monophosphatase</fullName>
        <ecNumber evidence="7">3.1.3.25</ecNumber>
    </recommendedName>
</protein>
<dbReference type="Gene3D" id="3.40.190.80">
    <property type="match status" value="1"/>
</dbReference>
<dbReference type="InterPro" id="IPR000760">
    <property type="entry name" value="Inositol_monophosphatase-like"/>
</dbReference>
<name>A0A0P9DR48_9CHLR</name>
<evidence type="ECO:0000313" key="8">
    <source>
        <dbReference type="EMBL" id="KPV52692.1"/>
    </source>
</evidence>
<dbReference type="GO" id="GO:0007165">
    <property type="term" value="P:signal transduction"/>
    <property type="evidence" value="ECO:0007669"/>
    <property type="project" value="TreeGrafter"/>
</dbReference>
<dbReference type="GO" id="GO:0046872">
    <property type="term" value="F:metal ion binding"/>
    <property type="evidence" value="ECO:0007669"/>
    <property type="project" value="UniProtKB-KW"/>
</dbReference>
<evidence type="ECO:0000256" key="4">
    <source>
        <dbReference type="ARBA" id="ARBA00022801"/>
    </source>
</evidence>
<dbReference type="EMBL" id="LJCR01000459">
    <property type="protein sequence ID" value="KPV52692.1"/>
    <property type="molecule type" value="Genomic_DNA"/>
</dbReference>
<feature type="binding site" evidence="6">
    <location>
        <position position="78"/>
    </location>
    <ligand>
        <name>Mg(2+)</name>
        <dbReference type="ChEBI" id="CHEBI:18420"/>
        <label>1</label>
        <note>catalytic</note>
    </ligand>
</feature>
<comment type="cofactor">
    <cofactor evidence="2 6 7">
        <name>Mg(2+)</name>
        <dbReference type="ChEBI" id="CHEBI:18420"/>
    </cofactor>
</comment>
<dbReference type="FunFam" id="3.30.540.10:FF:000003">
    <property type="entry name" value="Inositol-1-monophosphatase"/>
    <property type="match status" value="1"/>
</dbReference>
<evidence type="ECO:0000313" key="9">
    <source>
        <dbReference type="Proteomes" id="UP000050509"/>
    </source>
</evidence>
<comment type="caution">
    <text evidence="8">The sequence shown here is derived from an EMBL/GenBank/DDBJ whole genome shotgun (WGS) entry which is preliminary data.</text>
</comment>
<dbReference type="GO" id="GO:0006020">
    <property type="term" value="P:inositol metabolic process"/>
    <property type="evidence" value="ECO:0007669"/>
    <property type="project" value="TreeGrafter"/>
</dbReference>
<feature type="binding site" evidence="6">
    <location>
        <position position="81"/>
    </location>
    <ligand>
        <name>Mg(2+)</name>
        <dbReference type="ChEBI" id="CHEBI:18420"/>
        <label>1</label>
        <note>catalytic</note>
    </ligand>
</feature>
<proteinExistence type="inferred from homology"/>
<gene>
    <name evidence="8" type="ORF">SE17_13965</name>
</gene>
<dbReference type="GO" id="GO:0008934">
    <property type="term" value="F:inositol monophosphate 1-phosphatase activity"/>
    <property type="evidence" value="ECO:0007669"/>
    <property type="project" value="InterPro"/>
</dbReference>
<dbReference type="PROSITE" id="PS00629">
    <property type="entry name" value="IMP_1"/>
    <property type="match status" value="1"/>
</dbReference>
<dbReference type="EC" id="3.1.3.25" evidence="7"/>
<organism evidence="8 9">
    <name type="scientific">Kouleothrix aurantiaca</name>
    <dbReference type="NCBI Taxonomy" id="186479"/>
    <lineage>
        <taxon>Bacteria</taxon>
        <taxon>Bacillati</taxon>
        <taxon>Chloroflexota</taxon>
        <taxon>Chloroflexia</taxon>
        <taxon>Chloroflexales</taxon>
        <taxon>Roseiflexineae</taxon>
        <taxon>Roseiflexaceae</taxon>
        <taxon>Kouleothrix</taxon>
    </lineage>
</organism>
<dbReference type="InterPro" id="IPR020583">
    <property type="entry name" value="Inositol_monoP_metal-BS"/>
</dbReference>
<dbReference type="CDD" id="cd01639">
    <property type="entry name" value="IMPase"/>
    <property type="match status" value="1"/>
</dbReference>
<dbReference type="Gene3D" id="3.30.540.10">
    <property type="entry name" value="Fructose-1,6-Bisphosphatase, subunit A, domain 1"/>
    <property type="match status" value="1"/>
</dbReference>
<keyword evidence="9" id="KW-1185">Reference proteome</keyword>
<dbReference type="Proteomes" id="UP000050509">
    <property type="component" value="Unassembled WGS sequence"/>
</dbReference>
<dbReference type="PRINTS" id="PR01959">
    <property type="entry name" value="SBIMPHPHTASE"/>
</dbReference>
<evidence type="ECO:0000256" key="1">
    <source>
        <dbReference type="ARBA" id="ARBA00001033"/>
    </source>
</evidence>
<keyword evidence="5 6" id="KW-0460">Magnesium</keyword>
<dbReference type="PATRIC" id="fig|186479.3.peg.8426"/>
<comment type="similarity">
    <text evidence="7">Belongs to the inositol monophosphatase superfamily.</text>
</comment>
<dbReference type="InterPro" id="IPR022337">
    <property type="entry name" value="Inositol_monophosphatase_SuhB"/>
</dbReference>
<feature type="non-terminal residue" evidence="8">
    <location>
        <position position="248"/>
    </location>
</feature>
<dbReference type="PRINTS" id="PR00377">
    <property type="entry name" value="IMPHPHTASES"/>
</dbReference>
<dbReference type="PANTHER" id="PTHR20854:SF4">
    <property type="entry name" value="INOSITOL-1-MONOPHOSPHATASE-RELATED"/>
    <property type="match status" value="1"/>
</dbReference>
<evidence type="ECO:0000256" key="2">
    <source>
        <dbReference type="ARBA" id="ARBA00001946"/>
    </source>
</evidence>
<sequence length="248" mass="26779">MREIAIDIARRAGALLRDGLRQERSIDLKSPYELVTDVDHASEALIVQAIHQHFPGHAILAEESGGAMGIDRPTWLIDPVDGTNNYAHGFPYFAVSIALWEDEQPRLGVIYDPLRDEMFAAEAGAGATCNEQPIRVSRVATLAGALASTGFPYDFGTRDDNNLADFARVQARCQGVRRAGAAALDLCYVAMGRLDAHWEIGLKPWDTGAAALIVREAGGRLTDAEGGAWSLWSKTTLASNGLIHDGLI</sequence>
<keyword evidence="3 6" id="KW-0479">Metal-binding</keyword>
<evidence type="ECO:0000256" key="6">
    <source>
        <dbReference type="PIRSR" id="PIRSR600760-2"/>
    </source>
</evidence>
<evidence type="ECO:0000256" key="7">
    <source>
        <dbReference type="RuleBase" id="RU364068"/>
    </source>
</evidence>
<dbReference type="InterPro" id="IPR033942">
    <property type="entry name" value="IMPase"/>
</dbReference>
<feature type="binding site" evidence="6">
    <location>
        <position position="206"/>
    </location>
    <ligand>
        <name>Mg(2+)</name>
        <dbReference type="ChEBI" id="CHEBI:18420"/>
        <label>1</label>
        <note>catalytic</note>
    </ligand>
</feature>
<comment type="catalytic activity">
    <reaction evidence="1 7">
        <text>a myo-inositol phosphate + H2O = myo-inositol + phosphate</text>
        <dbReference type="Rhea" id="RHEA:24056"/>
        <dbReference type="ChEBI" id="CHEBI:15377"/>
        <dbReference type="ChEBI" id="CHEBI:17268"/>
        <dbReference type="ChEBI" id="CHEBI:43474"/>
        <dbReference type="ChEBI" id="CHEBI:84139"/>
        <dbReference type="EC" id="3.1.3.25"/>
    </reaction>
</comment>
<keyword evidence="4 7" id="KW-0378">Hydrolase</keyword>
<feature type="binding site" evidence="6">
    <location>
        <position position="62"/>
    </location>
    <ligand>
        <name>Mg(2+)</name>
        <dbReference type="ChEBI" id="CHEBI:18420"/>
        <label>1</label>
        <note>catalytic</note>
    </ligand>
</feature>
<dbReference type="Pfam" id="PF00459">
    <property type="entry name" value="Inositol_P"/>
    <property type="match status" value="1"/>
</dbReference>
<reference evidence="8 9" key="1">
    <citation type="submission" date="2015-09" db="EMBL/GenBank/DDBJ databases">
        <title>Draft genome sequence of Kouleothrix aurantiaca JCM 19913.</title>
        <authorList>
            <person name="Hemp J."/>
        </authorList>
    </citation>
    <scope>NUCLEOTIDE SEQUENCE [LARGE SCALE GENOMIC DNA]</scope>
    <source>
        <strain evidence="8 9">COM-B</strain>
    </source>
</reference>
<dbReference type="AlphaFoldDB" id="A0A0P9DR48"/>
<evidence type="ECO:0000256" key="3">
    <source>
        <dbReference type="ARBA" id="ARBA00022723"/>
    </source>
</evidence>
<dbReference type="SUPFAM" id="SSF56655">
    <property type="entry name" value="Carbohydrate phosphatase"/>
    <property type="match status" value="1"/>
</dbReference>
<dbReference type="PANTHER" id="PTHR20854">
    <property type="entry name" value="INOSITOL MONOPHOSPHATASE"/>
    <property type="match status" value="1"/>
</dbReference>
<accession>A0A0P9DR48</accession>
<evidence type="ECO:0000256" key="5">
    <source>
        <dbReference type="ARBA" id="ARBA00022842"/>
    </source>
</evidence>